<comment type="caution">
    <text evidence="6">The sequence shown here is derived from an EMBL/GenBank/DDBJ whole genome shotgun (WGS) entry which is preliminary data.</text>
</comment>
<evidence type="ECO:0000256" key="4">
    <source>
        <dbReference type="SAM" id="SignalP"/>
    </source>
</evidence>
<comment type="similarity">
    <text evidence="3">Belongs to the PMEI family.</text>
</comment>
<dbReference type="SMART" id="SM00856">
    <property type="entry name" value="PMEI"/>
    <property type="match status" value="1"/>
</dbReference>
<dbReference type="InParanoid" id="A0A2P5F5T8"/>
<dbReference type="Proteomes" id="UP000237000">
    <property type="component" value="Unassembled WGS sequence"/>
</dbReference>
<dbReference type="InterPro" id="IPR035513">
    <property type="entry name" value="Invertase/methylesterase_inhib"/>
</dbReference>
<dbReference type="EMBL" id="JXTC01000060">
    <property type="protein sequence ID" value="PON93148.1"/>
    <property type="molecule type" value="Genomic_DNA"/>
</dbReference>
<name>A0A2P5F5T8_TREOI</name>
<dbReference type="STRING" id="63057.A0A2P5F5T8"/>
<evidence type="ECO:0000313" key="7">
    <source>
        <dbReference type="Proteomes" id="UP000237000"/>
    </source>
</evidence>
<keyword evidence="1 4" id="KW-0732">Signal</keyword>
<dbReference type="InterPro" id="IPR034087">
    <property type="entry name" value="C/VIF1"/>
</dbReference>
<proteinExistence type="inferred from homology"/>
<dbReference type="PANTHER" id="PTHR36710">
    <property type="entry name" value="PECTINESTERASE INHIBITOR-LIKE"/>
    <property type="match status" value="1"/>
</dbReference>
<feature type="domain" description="Pectinesterase inhibitor" evidence="5">
    <location>
        <begin position="33"/>
        <end position="177"/>
    </location>
</feature>
<evidence type="ECO:0000256" key="3">
    <source>
        <dbReference type="ARBA" id="ARBA00038471"/>
    </source>
</evidence>
<dbReference type="NCBIfam" id="TIGR01614">
    <property type="entry name" value="PME_inhib"/>
    <property type="match status" value="1"/>
</dbReference>
<dbReference type="OrthoDB" id="764172at2759"/>
<evidence type="ECO:0000313" key="6">
    <source>
        <dbReference type="EMBL" id="PON93148.1"/>
    </source>
</evidence>
<organism evidence="6 7">
    <name type="scientific">Trema orientale</name>
    <name type="common">Charcoal tree</name>
    <name type="synonym">Celtis orientalis</name>
    <dbReference type="NCBI Taxonomy" id="63057"/>
    <lineage>
        <taxon>Eukaryota</taxon>
        <taxon>Viridiplantae</taxon>
        <taxon>Streptophyta</taxon>
        <taxon>Embryophyta</taxon>
        <taxon>Tracheophyta</taxon>
        <taxon>Spermatophyta</taxon>
        <taxon>Magnoliopsida</taxon>
        <taxon>eudicotyledons</taxon>
        <taxon>Gunneridae</taxon>
        <taxon>Pentapetalae</taxon>
        <taxon>rosids</taxon>
        <taxon>fabids</taxon>
        <taxon>Rosales</taxon>
        <taxon>Cannabaceae</taxon>
        <taxon>Trema</taxon>
    </lineage>
</organism>
<dbReference type="AlphaFoldDB" id="A0A2P5F5T8"/>
<dbReference type="Pfam" id="PF04043">
    <property type="entry name" value="PMEI"/>
    <property type="match status" value="1"/>
</dbReference>
<keyword evidence="2" id="KW-1015">Disulfide bond</keyword>
<evidence type="ECO:0000256" key="2">
    <source>
        <dbReference type="ARBA" id="ARBA00023157"/>
    </source>
</evidence>
<protein>
    <submittedName>
        <fullName evidence="6">Pectinesterase inhibitor domain containing protein</fullName>
    </submittedName>
</protein>
<dbReference type="GO" id="GO:0004857">
    <property type="term" value="F:enzyme inhibitor activity"/>
    <property type="evidence" value="ECO:0007669"/>
    <property type="project" value="InterPro"/>
</dbReference>
<dbReference type="FunFam" id="1.20.140.40:FF:000009">
    <property type="entry name" value="Invertase/pectin methylesterase inhibitor family protein"/>
    <property type="match status" value="1"/>
</dbReference>
<dbReference type="SUPFAM" id="SSF101148">
    <property type="entry name" value="Plant invertase/pectin methylesterase inhibitor"/>
    <property type="match status" value="1"/>
</dbReference>
<dbReference type="CDD" id="cd15796">
    <property type="entry name" value="CIF_like"/>
    <property type="match status" value="1"/>
</dbReference>
<sequence>MKNSISLPYIFLFHITLFNLLQSHYCYVLPLDEGSDLIQQTCKKTPHYDLCVSSLESNPESSGSDLKGLAHIMVDIVLSKATDTLGFIGALLKKEPDPQLEKALAYCAELYIPVVKYSLPQAIDALTGGFFGFAFYGISDATKQTEACEKNFSGSNKSPLAERNSLLHDLSEVAAAITNILLKG</sequence>
<reference evidence="7" key="1">
    <citation type="submission" date="2016-06" db="EMBL/GenBank/DDBJ databases">
        <title>Parallel loss of symbiosis genes in relatives of nitrogen-fixing non-legume Parasponia.</title>
        <authorList>
            <person name="Van Velzen R."/>
            <person name="Holmer R."/>
            <person name="Bu F."/>
            <person name="Rutten L."/>
            <person name="Van Zeijl A."/>
            <person name="Liu W."/>
            <person name="Santuari L."/>
            <person name="Cao Q."/>
            <person name="Sharma T."/>
            <person name="Shen D."/>
            <person name="Roswanjaya Y."/>
            <person name="Wardhani T."/>
            <person name="Kalhor M.S."/>
            <person name="Jansen J."/>
            <person name="Van den Hoogen J."/>
            <person name="Gungor B."/>
            <person name="Hartog M."/>
            <person name="Hontelez J."/>
            <person name="Verver J."/>
            <person name="Yang W.-C."/>
            <person name="Schijlen E."/>
            <person name="Repin R."/>
            <person name="Schilthuizen M."/>
            <person name="Schranz E."/>
            <person name="Heidstra R."/>
            <person name="Miyata K."/>
            <person name="Fedorova E."/>
            <person name="Kohlen W."/>
            <person name="Bisseling T."/>
            <person name="Smit S."/>
            <person name="Geurts R."/>
        </authorList>
    </citation>
    <scope>NUCLEOTIDE SEQUENCE [LARGE SCALE GENOMIC DNA]</scope>
    <source>
        <strain evidence="7">cv. RG33-2</strain>
    </source>
</reference>
<keyword evidence="7" id="KW-1185">Reference proteome</keyword>
<accession>A0A2P5F5T8</accession>
<dbReference type="InterPro" id="IPR052421">
    <property type="entry name" value="PCW_Enzyme_Inhibitor"/>
</dbReference>
<dbReference type="FunCoup" id="A0A2P5F5T8">
    <property type="interactions" value="42"/>
</dbReference>
<evidence type="ECO:0000256" key="1">
    <source>
        <dbReference type="ARBA" id="ARBA00022729"/>
    </source>
</evidence>
<dbReference type="PANTHER" id="PTHR36710:SF18">
    <property type="entry name" value="PECTINESTERASE INHIBITOR 5-RELATED"/>
    <property type="match status" value="1"/>
</dbReference>
<evidence type="ECO:0000259" key="5">
    <source>
        <dbReference type="SMART" id="SM00856"/>
    </source>
</evidence>
<dbReference type="Gene3D" id="1.20.140.40">
    <property type="entry name" value="Invertase/pectin methylesterase inhibitor family protein"/>
    <property type="match status" value="1"/>
</dbReference>
<dbReference type="InterPro" id="IPR006501">
    <property type="entry name" value="Pectinesterase_inhib_dom"/>
</dbReference>
<feature type="signal peptide" evidence="4">
    <location>
        <begin position="1"/>
        <end position="23"/>
    </location>
</feature>
<feature type="chain" id="PRO_5015123951" evidence="4">
    <location>
        <begin position="24"/>
        <end position="184"/>
    </location>
</feature>
<gene>
    <name evidence="6" type="ORF">TorRG33x02_110540</name>
</gene>